<reference evidence="5 6" key="1">
    <citation type="submission" date="2021-04" db="EMBL/GenBank/DDBJ databases">
        <title>Magnetospirillum sulfuroxidans sp. nov., a facultative chemolithoautotrophic sulfur-oxidizing alphaproteobacterium isolated from freshwater sediment and proposals for Paramagetospirillum gen. nov., and Magnetospirillaceae fam. nov.</title>
        <authorList>
            <person name="Koziaeva V."/>
            <person name="Geelhoed J.S."/>
            <person name="Sorokin D.Y."/>
            <person name="Grouzdev D.S."/>
        </authorList>
    </citation>
    <scope>NUCLEOTIDE SEQUENCE [LARGE SCALE GENOMIC DNA]</scope>
    <source>
        <strain evidence="5 6">J10</strain>
    </source>
</reference>
<dbReference type="PANTHER" id="PTHR38603:SF1">
    <property type="entry name" value="CHAPERONE NAPD"/>
    <property type="match status" value="1"/>
</dbReference>
<comment type="similarity">
    <text evidence="4">Belongs to the NapD family.</text>
</comment>
<dbReference type="Proteomes" id="UP000680714">
    <property type="component" value="Unassembled WGS sequence"/>
</dbReference>
<dbReference type="PANTHER" id="PTHR38603">
    <property type="entry name" value="CHAPERONE NAPD"/>
    <property type="match status" value="1"/>
</dbReference>
<keyword evidence="3 4" id="KW-0143">Chaperone</keyword>
<dbReference type="RefSeq" id="WP_211548798.1">
    <property type="nucleotide sequence ID" value="NZ_JAGTUF010000009.1"/>
</dbReference>
<protein>
    <recommendedName>
        <fullName evidence="4">Chaperone NapD</fullName>
    </recommendedName>
    <alternativeName>
        <fullName evidence="4">NapA signal peptide-binding chaperone NapD</fullName>
    </alternativeName>
</protein>
<dbReference type="EMBL" id="JAGTUF010000009">
    <property type="protein sequence ID" value="MBR9972240.1"/>
    <property type="molecule type" value="Genomic_DNA"/>
</dbReference>
<sequence>MRLGTFVAREHEAPREMVENICGVLVHVIPAQRHRVKQALESLPGVEVHTMTDEGKMVVIVEDAAGQWAGATITSFHDIEGILSVALVYHHFDTDLEGEIVP</sequence>
<comment type="subcellular location">
    <subcellularLocation>
        <location evidence="1 4">Cytoplasm</location>
    </subcellularLocation>
</comment>
<evidence type="ECO:0000256" key="4">
    <source>
        <dbReference type="HAMAP-Rule" id="MF_02200"/>
    </source>
</evidence>
<accession>A0ABS5ICW5</accession>
<dbReference type="Gene3D" id="3.30.70.920">
    <property type="match status" value="1"/>
</dbReference>
<dbReference type="HAMAP" id="MF_02200">
    <property type="entry name" value="NapD"/>
    <property type="match status" value="1"/>
</dbReference>
<name>A0ABS5ICW5_9PROT</name>
<keyword evidence="2 4" id="KW-0963">Cytoplasm</keyword>
<comment type="caution">
    <text evidence="5">The sequence shown here is derived from an EMBL/GenBank/DDBJ whole genome shotgun (WGS) entry which is preliminary data.</text>
</comment>
<dbReference type="InterPro" id="IPR005623">
    <property type="entry name" value="Chaperone_NapD_NO3_reduct"/>
</dbReference>
<evidence type="ECO:0000256" key="1">
    <source>
        <dbReference type="ARBA" id="ARBA00004496"/>
    </source>
</evidence>
<gene>
    <name evidence="4" type="primary">napD</name>
    <name evidence="5" type="ORF">KEC16_11010</name>
</gene>
<evidence type="ECO:0000313" key="6">
    <source>
        <dbReference type="Proteomes" id="UP000680714"/>
    </source>
</evidence>
<dbReference type="Pfam" id="PF03927">
    <property type="entry name" value="NapD"/>
    <property type="match status" value="1"/>
</dbReference>
<evidence type="ECO:0000313" key="5">
    <source>
        <dbReference type="EMBL" id="MBR9972240.1"/>
    </source>
</evidence>
<comment type="subunit">
    <text evidence="4">Interacts with the cytoplasmic NapA precursor.</text>
</comment>
<evidence type="ECO:0000256" key="3">
    <source>
        <dbReference type="ARBA" id="ARBA00023186"/>
    </source>
</evidence>
<comment type="function">
    <text evidence="4">Chaperone for NapA, the catalytic subunit of the periplasmic nitrate reductase. It binds directly and specifically to the twin-arginine signal peptide of NapA, preventing premature interaction with the Tat translocase and premature export.</text>
</comment>
<proteinExistence type="inferred from homology"/>
<keyword evidence="6" id="KW-1185">Reference proteome</keyword>
<organism evidence="5 6">
    <name type="scientific">Magnetospirillum sulfuroxidans</name>
    <dbReference type="NCBI Taxonomy" id="611300"/>
    <lineage>
        <taxon>Bacteria</taxon>
        <taxon>Pseudomonadati</taxon>
        <taxon>Pseudomonadota</taxon>
        <taxon>Alphaproteobacteria</taxon>
        <taxon>Rhodospirillales</taxon>
        <taxon>Rhodospirillaceae</taxon>
        <taxon>Magnetospirillum</taxon>
    </lineage>
</organism>
<evidence type="ECO:0000256" key="2">
    <source>
        <dbReference type="ARBA" id="ARBA00022490"/>
    </source>
</evidence>